<gene>
    <name evidence="2" type="ORF">MOP44_05995</name>
</gene>
<evidence type="ECO:0000313" key="3">
    <source>
        <dbReference type="Proteomes" id="UP001059380"/>
    </source>
</evidence>
<dbReference type="AlphaFoldDB" id="A0A9J7BRL5"/>
<reference evidence="2" key="1">
    <citation type="submission" date="2021-04" db="EMBL/GenBank/DDBJ databases">
        <title>Phylogenetic analysis of Acidobacteriaceae.</title>
        <authorList>
            <person name="Qiu L."/>
            <person name="Zhang Q."/>
        </authorList>
    </citation>
    <scope>NUCLEOTIDE SEQUENCE</scope>
    <source>
        <strain evidence="2">DSM 25168</strain>
    </source>
</reference>
<organism evidence="2 3">
    <name type="scientific">Occallatibacter riparius</name>
    <dbReference type="NCBI Taxonomy" id="1002689"/>
    <lineage>
        <taxon>Bacteria</taxon>
        <taxon>Pseudomonadati</taxon>
        <taxon>Acidobacteriota</taxon>
        <taxon>Terriglobia</taxon>
        <taxon>Terriglobales</taxon>
        <taxon>Acidobacteriaceae</taxon>
        <taxon>Occallatibacter</taxon>
    </lineage>
</organism>
<evidence type="ECO:0000313" key="2">
    <source>
        <dbReference type="EMBL" id="UWZ85491.1"/>
    </source>
</evidence>
<name>A0A9J7BRL5_9BACT</name>
<dbReference type="Proteomes" id="UP001059380">
    <property type="component" value="Chromosome"/>
</dbReference>
<sequence length="205" mass="21777">MKALLCLLLVLSTVAARAQAVTRTSNELGFSFTAPADWEVMDTSAFAKEQARQNANSEEDKKGLGCVDIGFTARHGNPPSVMTEVALPFACYGQQMTEADLPGFASSASAGLAQNFDLGQPVYGLYQLGTHQFWIERVNATVKGQGAIAYTIEIACSVSKKAAVCWMVMAANDSSLASFEQMPVSIDGDAPAALVPQNAFEKKPS</sequence>
<proteinExistence type="predicted"/>
<evidence type="ECO:0000256" key="1">
    <source>
        <dbReference type="SAM" id="SignalP"/>
    </source>
</evidence>
<accession>A0A9J7BRL5</accession>
<keyword evidence="1" id="KW-0732">Signal</keyword>
<dbReference type="EMBL" id="CP093313">
    <property type="protein sequence ID" value="UWZ85491.1"/>
    <property type="molecule type" value="Genomic_DNA"/>
</dbReference>
<feature type="signal peptide" evidence="1">
    <location>
        <begin position="1"/>
        <end position="18"/>
    </location>
</feature>
<dbReference type="RefSeq" id="WP_260795039.1">
    <property type="nucleotide sequence ID" value="NZ_CP093313.1"/>
</dbReference>
<dbReference type="KEGG" id="orp:MOP44_05995"/>
<protein>
    <submittedName>
        <fullName evidence="2">Uncharacterized protein</fullName>
    </submittedName>
</protein>
<feature type="chain" id="PRO_5039914756" evidence="1">
    <location>
        <begin position="19"/>
        <end position="205"/>
    </location>
</feature>
<keyword evidence="3" id="KW-1185">Reference proteome</keyword>